<keyword evidence="3" id="KW-1185">Reference proteome</keyword>
<organism evidence="1 3">
    <name type="scientific">Mus musculus</name>
    <name type="common">Mouse</name>
    <dbReference type="NCBI Taxonomy" id="10090"/>
    <lineage>
        <taxon>Eukaryota</taxon>
        <taxon>Metazoa</taxon>
        <taxon>Chordata</taxon>
        <taxon>Craniata</taxon>
        <taxon>Vertebrata</taxon>
        <taxon>Euteleostomi</taxon>
        <taxon>Mammalia</taxon>
        <taxon>Eutheria</taxon>
        <taxon>Euarchontoglires</taxon>
        <taxon>Glires</taxon>
        <taxon>Rodentia</taxon>
        <taxon>Myomorpha</taxon>
        <taxon>Muroidea</taxon>
        <taxon>Muridae</taxon>
        <taxon>Murinae</taxon>
        <taxon>Mus</taxon>
        <taxon>Mus</taxon>
    </lineage>
</organism>
<protein>
    <submittedName>
        <fullName evidence="1">Protein kinase, cAMP dependent regulatory, type II alpha</fullName>
    </submittedName>
</protein>
<feature type="non-terminal residue" evidence="1">
    <location>
        <position position="47"/>
    </location>
</feature>
<dbReference type="HOGENOM" id="CLU_3177949_0_0_1"/>
<reference evidence="1" key="4">
    <citation type="submission" date="2025-09" db="UniProtKB">
        <authorList>
            <consortium name="Ensembl"/>
        </authorList>
    </citation>
    <scope>IDENTIFICATION</scope>
    <source>
        <strain evidence="1">C57BL/6J</strain>
    </source>
</reference>
<evidence type="ECO:0000313" key="3">
    <source>
        <dbReference type="Proteomes" id="UP000000589"/>
    </source>
</evidence>
<name>A0A0A6YWE5_MOUSE</name>
<dbReference type="MGI" id="MGI:108025">
    <property type="gene designation" value="Prkar2a"/>
</dbReference>
<dbReference type="AGR" id="MGI:108025"/>
<dbReference type="ExpressionAtlas" id="A0A0A6YWE5">
    <property type="expression patterns" value="baseline and differential"/>
</dbReference>
<gene>
    <name evidence="1 2" type="primary">Prkar2a</name>
</gene>
<dbReference type="AlphaFoldDB" id="A0A0A6YWE5"/>
<sequence length="47" mass="5810">MKKRRITIQGWFIPKLMSRDAGFRKLVKIFFFSKTLIRNSFLKFWMP</sequence>
<proteinExistence type="predicted"/>
<dbReference type="Ensembl" id="ENSMUST00000192344.2">
    <property type="protein sequence ID" value="ENSMUSP00000141517.2"/>
    <property type="gene ID" value="ENSMUSG00000032601.14"/>
</dbReference>
<evidence type="ECO:0000313" key="1">
    <source>
        <dbReference type="Ensembl" id="ENSMUSP00000141517.2"/>
    </source>
</evidence>
<dbReference type="VEuPathDB" id="HostDB:ENSMUSG00000032601"/>
<reference evidence="1" key="3">
    <citation type="submission" date="2025-08" db="UniProtKB">
        <authorList>
            <consortium name="Ensembl"/>
        </authorList>
    </citation>
    <scope>IDENTIFICATION</scope>
    <source>
        <strain evidence="1">C57BL/6J</strain>
    </source>
</reference>
<dbReference type="Proteomes" id="UP000000589">
    <property type="component" value="Chromosome 9"/>
</dbReference>
<dbReference type="Bgee" id="ENSMUSG00000032601">
    <property type="expression patterns" value="Expressed in habenula and 251 other cell types or tissues"/>
</dbReference>
<reference evidence="1 3" key="2">
    <citation type="journal article" date="2011" name="PLoS Biol.">
        <title>Modernizing reference genome assemblies.</title>
        <authorList>
            <person name="Church D.M."/>
            <person name="Schneider V.A."/>
            <person name="Graves T."/>
            <person name="Auger K."/>
            <person name="Cunningham F."/>
            <person name="Bouk N."/>
            <person name="Chen H.C."/>
            <person name="Agarwala R."/>
            <person name="McLaren W.M."/>
            <person name="Ritchie G.R."/>
            <person name="Albracht D."/>
            <person name="Kremitzki M."/>
            <person name="Rock S."/>
            <person name="Kotkiewicz H."/>
            <person name="Kremitzki C."/>
            <person name="Wollam A."/>
            <person name="Trani L."/>
            <person name="Fulton L."/>
            <person name="Fulton R."/>
            <person name="Matthews L."/>
            <person name="Whitehead S."/>
            <person name="Chow W."/>
            <person name="Torrance J."/>
            <person name="Dunn M."/>
            <person name="Harden G."/>
            <person name="Threadgold G."/>
            <person name="Wood J."/>
            <person name="Collins J."/>
            <person name="Heath P."/>
            <person name="Griffiths G."/>
            <person name="Pelan S."/>
            <person name="Grafham D."/>
            <person name="Eichler E.E."/>
            <person name="Weinstock G."/>
            <person name="Mardis E.R."/>
            <person name="Wilson R.K."/>
            <person name="Howe K."/>
            <person name="Flicek P."/>
            <person name="Hubbard T."/>
        </authorList>
    </citation>
    <scope>NUCLEOTIDE SEQUENCE [LARGE SCALE GENOMIC DNA]</scope>
    <source>
        <strain evidence="1 3">C57BL/6J</strain>
    </source>
</reference>
<dbReference type="Antibodypedia" id="3555">
    <property type="antibodies" value="498 antibodies from 36 providers"/>
</dbReference>
<dbReference type="GeneTree" id="ENSGT00940000154836"/>
<evidence type="ECO:0000313" key="2">
    <source>
        <dbReference type="MGI" id="MGI:108025"/>
    </source>
</evidence>
<reference evidence="1 3" key="1">
    <citation type="journal article" date="2009" name="PLoS Biol.">
        <title>Lineage-specific biology revealed by a finished genome assembly of the mouse.</title>
        <authorList>
            <consortium name="Mouse Genome Sequencing Consortium"/>
            <person name="Church D.M."/>
            <person name="Goodstadt L."/>
            <person name="Hillier L.W."/>
            <person name="Zody M.C."/>
            <person name="Goldstein S."/>
            <person name="She X."/>
            <person name="Bult C.J."/>
            <person name="Agarwala R."/>
            <person name="Cherry J.L."/>
            <person name="DiCuccio M."/>
            <person name="Hlavina W."/>
            <person name="Kapustin Y."/>
            <person name="Meric P."/>
            <person name="Maglott D."/>
            <person name="Birtle Z."/>
            <person name="Marques A.C."/>
            <person name="Graves T."/>
            <person name="Zhou S."/>
            <person name="Teague B."/>
            <person name="Potamousis K."/>
            <person name="Churas C."/>
            <person name="Place M."/>
            <person name="Herschleb J."/>
            <person name="Runnheim R."/>
            <person name="Forrest D."/>
            <person name="Amos-Landgraf J."/>
            <person name="Schwartz D.C."/>
            <person name="Cheng Z."/>
            <person name="Lindblad-Toh K."/>
            <person name="Eichler E.E."/>
            <person name="Ponting C.P."/>
        </authorList>
    </citation>
    <scope>NUCLEOTIDE SEQUENCE [LARGE SCALE GENOMIC DNA]</scope>
    <source>
        <strain evidence="1 3">C57BL/6J</strain>
    </source>
</reference>
<accession>A0A0A6YWE5</accession>